<reference evidence="2" key="1">
    <citation type="journal article" date="2015" name="Genome Announc.">
        <title>Draft Genome Sequence of an Anaerobic Ammonium-Oxidizing Bacterium, "Candidatus Brocadia sinica".</title>
        <authorList>
            <person name="Oshiki M."/>
            <person name="Shinyako-Hata K."/>
            <person name="Satoh H."/>
            <person name="Okabe S."/>
        </authorList>
    </citation>
    <scope>NUCLEOTIDE SEQUENCE [LARGE SCALE GENOMIC DNA]</scope>
    <source>
        <strain evidence="2">JPN1</strain>
    </source>
</reference>
<keyword evidence="2" id="KW-1185">Reference proteome</keyword>
<name>A0ABQ0JUC9_9BACT</name>
<gene>
    <name evidence="1" type="ORF">BROSI_A0830</name>
</gene>
<organism evidence="1 2">
    <name type="scientific">Candidatus Brocadia sinica JPN1</name>
    <dbReference type="NCBI Taxonomy" id="1197129"/>
    <lineage>
        <taxon>Bacteria</taxon>
        <taxon>Pseudomonadati</taxon>
        <taxon>Planctomycetota</taxon>
        <taxon>Candidatus Brocadiia</taxon>
        <taxon>Candidatus Brocadiales</taxon>
        <taxon>Candidatus Brocadiaceae</taxon>
        <taxon>Candidatus Brocadia</taxon>
    </lineage>
</organism>
<evidence type="ECO:0008006" key="3">
    <source>
        <dbReference type="Google" id="ProtNLM"/>
    </source>
</evidence>
<evidence type="ECO:0000313" key="2">
    <source>
        <dbReference type="Proteomes" id="UP000032309"/>
    </source>
</evidence>
<proteinExistence type="predicted"/>
<dbReference type="InterPro" id="IPR032585">
    <property type="entry name" value="DUF4912"/>
</dbReference>
<dbReference type="RefSeq" id="WP_052562452.1">
    <property type="nucleotide sequence ID" value="NZ_BAFN01000001.1"/>
</dbReference>
<comment type="caution">
    <text evidence="1">The sequence shown here is derived from an EMBL/GenBank/DDBJ whole genome shotgun (WGS) entry which is preliminary data.</text>
</comment>
<sequence>MDKDVIKEIFLLILEIIKALCEILWKKVKNLTGLIWDRFFGMADISSKEQAGKQEWGVTGEDTWPVALEAPLVKPEEPQPRIEREEIAYAPRIPELPDNYGDTRIVLMVRDPEWLFTYWEIQKEVMDSVLNTLGGMAHGAKIVLRVYDVTDVIFDGNNAHKYFDIEVTGGTRNWYIHVGEPNRSFCVDIGFLTSHGIFYTLSRSNTVRTPRTSVSEVVDEKWMGIEELYEKIYAPMGIGISESVFERAHKGWQEILKEGVSSPESLSGLTVSKK</sequence>
<accession>A0ABQ0JUC9</accession>
<dbReference type="Pfam" id="PF16258">
    <property type="entry name" value="DUF4912"/>
    <property type="match status" value="1"/>
</dbReference>
<dbReference type="EMBL" id="BAFN01000001">
    <property type="protein sequence ID" value="GAN32318.1"/>
    <property type="molecule type" value="Genomic_DNA"/>
</dbReference>
<evidence type="ECO:0000313" key="1">
    <source>
        <dbReference type="EMBL" id="GAN32318.1"/>
    </source>
</evidence>
<dbReference type="Proteomes" id="UP000032309">
    <property type="component" value="Unassembled WGS sequence"/>
</dbReference>
<protein>
    <recommendedName>
        <fullName evidence="3">DUF4912 domain-containing protein</fullName>
    </recommendedName>
</protein>